<sequence length="170" mass="19430">MNNRAYSTEKGKRLSVDLTEEQKKDVAEAFRILDADGSSTITPNDLKVALRALGYEPDKTQVKQMVTEMDRGGVSSNLVLAEFEEIMRQKFFSENCEAEMELAFPLFTEGKSDFITLEDLRRVAEEVGEDMPEEILIEMLESADVLDHDHRISKEEFMKMVMPNRSKGKK</sequence>
<dbReference type="EMBL" id="LR877145">
    <property type="protein sequence ID" value="CAD2213229.1"/>
    <property type="molecule type" value="Genomic_DNA"/>
</dbReference>
<name>A0A7G2C0L7_9TRYP</name>
<dbReference type="CDD" id="cd00051">
    <property type="entry name" value="EFh"/>
    <property type="match status" value="2"/>
</dbReference>
<feature type="domain" description="EF-hand" evidence="3">
    <location>
        <begin position="21"/>
        <end position="56"/>
    </location>
</feature>
<keyword evidence="1" id="KW-0677">Repeat</keyword>
<keyword evidence="5" id="KW-1185">Reference proteome</keyword>
<dbReference type="VEuPathDB" id="TriTrypDB:ADEAN_000066600"/>
<keyword evidence="2" id="KW-0106">Calcium</keyword>
<dbReference type="OrthoDB" id="26525at2759"/>
<dbReference type="PANTHER" id="PTHR23050">
    <property type="entry name" value="CALCIUM BINDING PROTEIN"/>
    <property type="match status" value="1"/>
</dbReference>
<dbReference type="InterPro" id="IPR011992">
    <property type="entry name" value="EF-hand-dom_pair"/>
</dbReference>
<protein>
    <recommendedName>
        <fullName evidence="3">EF-hand domain-containing protein</fullName>
    </recommendedName>
</protein>
<dbReference type="PROSITE" id="PS50222">
    <property type="entry name" value="EF_HAND_2"/>
    <property type="match status" value="1"/>
</dbReference>
<reference evidence="4 5" key="1">
    <citation type="submission" date="2020-08" db="EMBL/GenBank/DDBJ databases">
        <authorList>
            <person name="Newling K."/>
            <person name="Davey J."/>
            <person name="Forrester S."/>
        </authorList>
    </citation>
    <scope>NUCLEOTIDE SEQUENCE [LARGE SCALE GENOMIC DNA]</scope>
    <source>
        <strain evidence="5">Crithidia deanei Carvalho (ATCC PRA-265)</strain>
    </source>
</reference>
<dbReference type="SMART" id="SM00054">
    <property type="entry name" value="EFh"/>
    <property type="match status" value="2"/>
</dbReference>
<organism evidence="4 5">
    <name type="scientific">Angomonas deanei</name>
    <dbReference type="NCBI Taxonomy" id="59799"/>
    <lineage>
        <taxon>Eukaryota</taxon>
        <taxon>Discoba</taxon>
        <taxon>Euglenozoa</taxon>
        <taxon>Kinetoplastea</taxon>
        <taxon>Metakinetoplastina</taxon>
        <taxon>Trypanosomatida</taxon>
        <taxon>Trypanosomatidae</taxon>
        <taxon>Strigomonadinae</taxon>
        <taxon>Angomonas</taxon>
    </lineage>
</organism>
<evidence type="ECO:0000256" key="2">
    <source>
        <dbReference type="ARBA" id="ARBA00022837"/>
    </source>
</evidence>
<dbReference type="Gene3D" id="1.10.238.10">
    <property type="entry name" value="EF-hand"/>
    <property type="match status" value="1"/>
</dbReference>
<gene>
    <name evidence="4" type="ORF">ADEAN_000066600</name>
</gene>
<evidence type="ECO:0000256" key="1">
    <source>
        <dbReference type="ARBA" id="ARBA00022737"/>
    </source>
</evidence>
<evidence type="ECO:0000259" key="3">
    <source>
        <dbReference type="PROSITE" id="PS50222"/>
    </source>
</evidence>
<evidence type="ECO:0000313" key="5">
    <source>
        <dbReference type="Proteomes" id="UP000515908"/>
    </source>
</evidence>
<dbReference type="SUPFAM" id="SSF47473">
    <property type="entry name" value="EF-hand"/>
    <property type="match status" value="1"/>
</dbReference>
<evidence type="ECO:0000313" key="4">
    <source>
        <dbReference type="EMBL" id="CAD2213229.1"/>
    </source>
</evidence>
<proteinExistence type="predicted"/>
<dbReference type="Pfam" id="PF13499">
    <property type="entry name" value="EF-hand_7"/>
    <property type="match status" value="1"/>
</dbReference>
<accession>A0A7G2C0L7</accession>
<dbReference type="AlphaFoldDB" id="A0A7G2C0L7"/>
<dbReference type="InterPro" id="IPR002048">
    <property type="entry name" value="EF_hand_dom"/>
</dbReference>
<dbReference type="Proteomes" id="UP000515908">
    <property type="component" value="Chromosome 01"/>
</dbReference>
<dbReference type="FunFam" id="1.10.238.10:FF:000001">
    <property type="entry name" value="Calmodulin 1"/>
    <property type="match status" value="1"/>
</dbReference>
<dbReference type="GO" id="GO:0005509">
    <property type="term" value="F:calcium ion binding"/>
    <property type="evidence" value="ECO:0007669"/>
    <property type="project" value="InterPro"/>
</dbReference>
<dbReference type="InterPro" id="IPR050145">
    <property type="entry name" value="Centrin_CML-like"/>
</dbReference>